<gene>
    <name evidence="3" type="ORF">GPLA_2885</name>
</gene>
<dbReference type="InterPro" id="IPR000160">
    <property type="entry name" value="GGDEF_dom"/>
</dbReference>
<dbReference type="STRING" id="1129793.GPLA_2885"/>
<reference evidence="4" key="1">
    <citation type="journal article" date="2014" name="Environ. Microbiol.">
        <title>Comparative genomics of the marine bacterial genus Glaciecola reveals the high degree of genomic diversity and genomic characteristic for cold adaptation.</title>
        <authorList>
            <person name="Qin Q.L."/>
            <person name="Xie B.B."/>
            <person name="Yu Y."/>
            <person name="Shu Y.L."/>
            <person name="Rong J.C."/>
            <person name="Zhang Y.J."/>
            <person name="Zhao D.L."/>
            <person name="Chen X.L."/>
            <person name="Zhang X.Y."/>
            <person name="Chen B."/>
            <person name="Zhou B.C."/>
            <person name="Zhang Y.Z."/>
        </authorList>
    </citation>
    <scope>NUCLEOTIDE SEQUENCE [LARGE SCALE GENOMIC DNA]</scope>
    <source>
        <strain evidence="4">LMG 21857</strain>
    </source>
</reference>
<keyword evidence="4" id="KW-1185">Reference proteome</keyword>
<name>K6YM58_9ALTE</name>
<dbReference type="EMBL" id="BAER01000074">
    <property type="protein sequence ID" value="GAC33779.1"/>
    <property type="molecule type" value="Genomic_DNA"/>
</dbReference>
<dbReference type="RefSeq" id="WP_007105546.1">
    <property type="nucleotide sequence ID" value="NZ_BAER01000074.1"/>
</dbReference>
<dbReference type="InterPro" id="IPR052163">
    <property type="entry name" value="DGC-Regulatory_Protein"/>
</dbReference>
<dbReference type="Gene3D" id="3.30.450.20">
    <property type="entry name" value="PAS domain"/>
    <property type="match status" value="1"/>
</dbReference>
<dbReference type="PANTHER" id="PTHR46663">
    <property type="entry name" value="DIGUANYLATE CYCLASE DGCT-RELATED"/>
    <property type="match status" value="1"/>
</dbReference>
<evidence type="ECO:0000313" key="3">
    <source>
        <dbReference type="EMBL" id="GAC33779.1"/>
    </source>
</evidence>
<dbReference type="SUPFAM" id="SSF55073">
    <property type="entry name" value="Nucleotide cyclase"/>
    <property type="match status" value="1"/>
</dbReference>
<dbReference type="Proteomes" id="UP000006322">
    <property type="component" value="Unassembled WGS sequence"/>
</dbReference>
<dbReference type="CDD" id="cd00130">
    <property type="entry name" value="PAS"/>
    <property type="match status" value="1"/>
</dbReference>
<dbReference type="Pfam" id="PF00990">
    <property type="entry name" value="GGDEF"/>
    <property type="match status" value="1"/>
</dbReference>
<accession>K6YM58</accession>
<dbReference type="NCBIfam" id="TIGR00229">
    <property type="entry name" value="sensory_box"/>
    <property type="match status" value="1"/>
</dbReference>
<dbReference type="OrthoDB" id="9799509at2"/>
<dbReference type="AlphaFoldDB" id="K6YM58"/>
<evidence type="ECO:0000259" key="1">
    <source>
        <dbReference type="PROSITE" id="PS50112"/>
    </source>
</evidence>
<dbReference type="Gene3D" id="3.30.70.270">
    <property type="match status" value="1"/>
</dbReference>
<protein>
    <submittedName>
        <fullName evidence="3">Uncharacterized protein</fullName>
    </submittedName>
</protein>
<dbReference type="PANTHER" id="PTHR46663:SF3">
    <property type="entry name" value="SLL0267 PROTEIN"/>
    <property type="match status" value="1"/>
</dbReference>
<sequence length="382" mass="43908">MTKDNELKIDEIPLPCGLVRDGTLFKNALLASFPSETQNHFGELASNFLRNSKILNKIIDFKNESLQGKIYFNQIKDTDKSQTVVFCVHVFESLQDAPIDNIVFDHSGEAMMLTDKDDDIVKVNTSFNTVFGYSESDILMKNPSFLRDGLNQDAIIKKGFNKVNNKGHWSGEVAVRKASGEIIHTWHSTSAIKRNDTIQGYITIFSDISTHIDEIEKVRFLAYHDYLTALPNRMLLEDRFEQLKRQLNRNKHNQQNTFNILFFDLNNFKSINDTYGHAFGDKTLISFAKALHESIREEDTASRISGDEFVLLLEQQEQSFDSDDFFKRLGENLLFQLEKNGCPVELDYSYGLAKYPDDGDTLKSLLHVADNRMYEMKKQPKQ</sequence>
<organism evidence="3 4">
    <name type="scientific">Paraglaciecola polaris LMG 21857</name>
    <dbReference type="NCBI Taxonomy" id="1129793"/>
    <lineage>
        <taxon>Bacteria</taxon>
        <taxon>Pseudomonadati</taxon>
        <taxon>Pseudomonadota</taxon>
        <taxon>Gammaproteobacteria</taxon>
        <taxon>Alteromonadales</taxon>
        <taxon>Alteromonadaceae</taxon>
        <taxon>Paraglaciecola</taxon>
    </lineage>
</organism>
<comment type="caution">
    <text evidence="3">The sequence shown here is derived from an EMBL/GenBank/DDBJ whole genome shotgun (WGS) entry which is preliminary data.</text>
</comment>
<dbReference type="PROSITE" id="PS50887">
    <property type="entry name" value="GGDEF"/>
    <property type="match status" value="1"/>
</dbReference>
<evidence type="ECO:0000259" key="2">
    <source>
        <dbReference type="PROSITE" id="PS50887"/>
    </source>
</evidence>
<dbReference type="SMART" id="SM00267">
    <property type="entry name" value="GGDEF"/>
    <property type="match status" value="1"/>
</dbReference>
<dbReference type="NCBIfam" id="TIGR00254">
    <property type="entry name" value="GGDEF"/>
    <property type="match status" value="1"/>
</dbReference>
<feature type="domain" description="GGDEF" evidence="2">
    <location>
        <begin position="256"/>
        <end position="382"/>
    </location>
</feature>
<dbReference type="SUPFAM" id="SSF55785">
    <property type="entry name" value="PYP-like sensor domain (PAS domain)"/>
    <property type="match status" value="1"/>
</dbReference>
<dbReference type="InterPro" id="IPR029787">
    <property type="entry name" value="Nucleotide_cyclase"/>
</dbReference>
<proteinExistence type="predicted"/>
<dbReference type="PROSITE" id="PS50112">
    <property type="entry name" value="PAS"/>
    <property type="match status" value="1"/>
</dbReference>
<dbReference type="Pfam" id="PF13426">
    <property type="entry name" value="PAS_9"/>
    <property type="match status" value="1"/>
</dbReference>
<dbReference type="InterPro" id="IPR000014">
    <property type="entry name" value="PAS"/>
</dbReference>
<evidence type="ECO:0000313" key="4">
    <source>
        <dbReference type="Proteomes" id="UP000006322"/>
    </source>
</evidence>
<dbReference type="InterPro" id="IPR043128">
    <property type="entry name" value="Rev_trsase/Diguanyl_cyclase"/>
</dbReference>
<dbReference type="CDD" id="cd01949">
    <property type="entry name" value="GGDEF"/>
    <property type="match status" value="1"/>
</dbReference>
<dbReference type="InterPro" id="IPR035965">
    <property type="entry name" value="PAS-like_dom_sf"/>
</dbReference>
<feature type="domain" description="PAS" evidence="1">
    <location>
        <begin position="103"/>
        <end position="142"/>
    </location>
</feature>